<dbReference type="InterPro" id="IPR027417">
    <property type="entry name" value="P-loop_NTPase"/>
</dbReference>
<keyword evidence="1" id="KW-0547">Nucleotide-binding</keyword>
<dbReference type="EMBL" id="LGFU01000097">
    <property type="protein sequence ID" value="KUK45989.1"/>
    <property type="molecule type" value="Genomic_DNA"/>
</dbReference>
<comment type="caution">
    <text evidence="5">The sequence shown here is derived from an EMBL/GenBank/DDBJ whole genome shotgun (WGS) entry which is preliminary data.</text>
</comment>
<dbReference type="SUPFAM" id="SSF48452">
    <property type="entry name" value="TPR-like"/>
    <property type="match status" value="3"/>
</dbReference>
<dbReference type="GO" id="GO:0003677">
    <property type="term" value="F:DNA binding"/>
    <property type="evidence" value="ECO:0007669"/>
    <property type="project" value="UniProtKB-KW"/>
</dbReference>
<dbReference type="InterPro" id="IPR036388">
    <property type="entry name" value="WH-like_DNA-bd_sf"/>
</dbReference>
<dbReference type="SUPFAM" id="SSF46894">
    <property type="entry name" value="C-terminal effector domain of the bipartite response regulators"/>
    <property type="match status" value="1"/>
</dbReference>
<evidence type="ECO:0000256" key="3">
    <source>
        <dbReference type="ARBA" id="ARBA00023125"/>
    </source>
</evidence>
<evidence type="ECO:0000313" key="6">
    <source>
        <dbReference type="Proteomes" id="UP000064249"/>
    </source>
</evidence>
<dbReference type="Pfam" id="PF13191">
    <property type="entry name" value="AAA_16"/>
    <property type="match status" value="1"/>
</dbReference>
<dbReference type="GO" id="GO:0004016">
    <property type="term" value="F:adenylate cyclase activity"/>
    <property type="evidence" value="ECO:0007669"/>
    <property type="project" value="TreeGrafter"/>
</dbReference>
<dbReference type="InterPro" id="IPR011990">
    <property type="entry name" value="TPR-like_helical_dom_sf"/>
</dbReference>
<reference evidence="5 6" key="1">
    <citation type="journal article" date="2015" name="MBio">
        <title>Genome-Resolved Metagenomic Analysis Reveals Roles for Candidate Phyla and Other Microbial Community Members in Biogeochemical Transformations in Oil Reservoirs.</title>
        <authorList>
            <person name="Hu P."/>
            <person name="Tom L."/>
            <person name="Singh A."/>
            <person name="Thomas B.C."/>
            <person name="Baker B.J."/>
            <person name="Piceno Y.M."/>
            <person name="Andersen G.L."/>
            <person name="Banfield J.F."/>
        </authorList>
    </citation>
    <scope>NUCLEOTIDE SEQUENCE [LARGE SCALE GENOMIC DNA]</scope>
    <source>
        <strain evidence="5">46_16</strain>
    </source>
</reference>
<dbReference type="Gene3D" id="1.10.10.10">
    <property type="entry name" value="Winged helix-like DNA-binding domain superfamily/Winged helix DNA-binding domain"/>
    <property type="match status" value="1"/>
</dbReference>
<keyword evidence="3" id="KW-0238">DNA-binding</keyword>
<accession>A0A101FX59</accession>
<protein>
    <recommendedName>
        <fullName evidence="4">OmpR/PhoB-type domain-containing protein</fullName>
    </recommendedName>
</protein>
<evidence type="ECO:0000259" key="4">
    <source>
        <dbReference type="SMART" id="SM00862"/>
    </source>
</evidence>
<dbReference type="InterPro" id="IPR041664">
    <property type="entry name" value="AAA_16"/>
</dbReference>
<dbReference type="AlphaFoldDB" id="A0A101FX59"/>
<feature type="domain" description="OmpR/PhoB-type" evidence="4">
    <location>
        <begin position="17"/>
        <end position="91"/>
    </location>
</feature>
<dbReference type="InterPro" id="IPR016032">
    <property type="entry name" value="Sig_transdc_resp-reg_C-effctor"/>
</dbReference>
<dbReference type="GO" id="GO:0005737">
    <property type="term" value="C:cytoplasm"/>
    <property type="evidence" value="ECO:0007669"/>
    <property type="project" value="TreeGrafter"/>
</dbReference>
<dbReference type="Gene3D" id="3.40.50.300">
    <property type="entry name" value="P-loop containing nucleotide triphosphate hydrolases"/>
    <property type="match status" value="1"/>
</dbReference>
<dbReference type="GO" id="GO:0005524">
    <property type="term" value="F:ATP binding"/>
    <property type="evidence" value="ECO:0007669"/>
    <property type="project" value="UniProtKB-KW"/>
</dbReference>
<dbReference type="InterPro" id="IPR001867">
    <property type="entry name" value="OmpR/PhoB-type_DNA-bd"/>
</dbReference>
<name>A0A101FX59_9CHLR</name>
<organism evidence="5 6">
    <name type="scientific">Anaerolinea thermophila</name>
    <dbReference type="NCBI Taxonomy" id="167964"/>
    <lineage>
        <taxon>Bacteria</taxon>
        <taxon>Bacillati</taxon>
        <taxon>Chloroflexota</taxon>
        <taxon>Anaerolineae</taxon>
        <taxon>Anaerolineales</taxon>
        <taxon>Anaerolineaceae</taxon>
        <taxon>Anaerolinea</taxon>
    </lineage>
</organism>
<keyword evidence="2" id="KW-0067">ATP-binding</keyword>
<gene>
    <name evidence="5" type="ORF">XD73_1138</name>
</gene>
<dbReference type="GO" id="GO:0000160">
    <property type="term" value="P:phosphorelay signal transduction system"/>
    <property type="evidence" value="ECO:0007669"/>
    <property type="project" value="InterPro"/>
</dbReference>
<dbReference type="PANTHER" id="PTHR16305:SF28">
    <property type="entry name" value="GUANYLATE CYCLASE DOMAIN-CONTAINING PROTEIN"/>
    <property type="match status" value="1"/>
</dbReference>
<dbReference type="Gene3D" id="1.25.40.10">
    <property type="entry name" value="Tetratricopeptide repeat domain"/>
    <property type="match status" value="3"/>
</dbReference>
<sequence length="1183" mass="135086">MPLKIQLLGPVEIKFDDKPLKIRRRIERAVLYFLATEHKPVSRTKLIDFLWPDGEQTDPRASLRTALSRLRKELPDPDLIVTELDLVGLDFDRCEIDIEAFENHYYHLKNILSAYQSDTTLPATVVDQIEQALDLWRGNTFISGDKLSNYPAVENWRQQINRKLNHDRKFLISRLAEHYQNGGKPERALTLFMLLGRMDTSDISSQCAALDLLINLGRHQDANNYCDTLESIYEREYNTPLPEEILFRCQQAHYRLTQTHDEEKNQWPLPLTMHLQLIGRQEELQQLQQAFFKGGIISLQGELGSGKTRLVQELFQTLSPKPFLMLAPSREMEKSLPFSPIIHCMRHSLPDQIWEKIDPVWISHLALLLPDLSRFTKAETQTSLAQLPEGKQHIYEGLQHICQRITKKYGRILFFLDDAHWADTQTLQALSYMMSDISFAKHGLLVMASRPEETNRDLESMINQSFRSNAIQIIKLQGLNKSELENLAKQVTNSPLPEAFIIKLFQETNGNPFLAIEIIRDILESQGDFESIGESGSLPLPTSVHKLIHKRLLQLDKSARHVLCCAGILGNELSLDLLQAVADVPPSSLSQILDHLLKSGLIQSTNSQISGKTQMHFSHEIMREVILKEASEFQLQLLHHQAAQHMANDPQYGDKANVIASHFLSSADEKQAFKWFLRAADHAWKLGSSEDAQNAYLEAEKLLANNPETLTQPDVSIQLYQQWSDFAYESNQVELVEQLGAKLQHIGGRVNHPLLLGMSQVILSNACFLRQNFHTGLDLINSAIEYITITDNNEALIKAVKRKGVLSWWTMNYDEVETSARQVLEMCQDDSLNVDLRISLEFNAKHLINMMQYTHGHANTAFQTAQALYNQYFHKLEPFDRLRSLYLLGYSSLISAEFEKCEHFTKKALELARPLGAGILEEINLVILSKAELVQGKLDQAYQHGLQALHSAEKANHTSIIVAANCILGDILYAVRNVTAAAQYYRVGQIREGLSSVSFYGIENKIHLAHLLAWTGQISEARQILNKCLDYSEKFKLEQFYVNEVLVCGICDLHEGKLEPAEEKFNKAIRLAKANSLLLELSLNQLALARKMMSKKENAAARKLLDESLEISQQRNMAWQIGYGLELSMRLDKINHQTELLNQHQTAYQDHITKIKDNMQSEALRKEFSEARKVWDQEHHFPS</sequence>
<dbReference type="SUPFAM" id="SSF52540">
    <property type="entry name" value="P-loop containing nucleoside triphosphate hydrolases"/>
    <property type="match status" value="1"/>
</dbReference>
<evidence type="ECO:0000256" key="2">
    <source>
        <dbReference type="ARBA" id="ARBA00022840"/>
    </source>
</evidence>
<dbReference type="SMART" id="SM00862">
    <property type="entry name" value="Trans_reg_C"/>
    <property type="match status" value="1"/>
</dbReference>
<proteinExistence type="predicted"/>
<evidence type="ECO:0000313" key="5">
    <source>
        <dbReference type="EMBL" id="KUK45989.1"/>
    </source>
</evidence>
<evidence type="ECO:0000256" key="1">
    <source>
        <dbReference type="ARBA" id="ARBA00022741"/>
    </source>
</evidence>
<dbReference type="PANTHER" id="PTHR16305">
    <property type="entry name" value="TESTICULAR SOLUBLE ADENYLYL CYCLASE"/>
    <property type="match status" value="1"/>
</dbReference>
<dbReference type="GO" id="GO:0006355">
    <property type="term" value="P:regulation of DNA-templated transcription"/>
    <property type="evidence" value="ECO:0007669"/>
    <property type="project" value="InterPro"/>
</dbReference>
<dbReference type="Proteomes" id="UP000064249">
    <property type="component" value="Unassembled WGS sequence"/>
</dbReference>